<dbReference type="GO" id="GO:1990904">
    <property type="term" value="C:ribonucleoprotein complex"/>
    <property type="evidence" value="ECO:0007669"/>
    <property type="project" value="UniProtKB-KW"/>
</dbReference>
<organism evidence="8 9">
    <name type="scientific">Candidatus Jorgensenbacteria bacterium CG11_big_fil_rev_8_21_14_0_20_38_23</name>
    <dbReference type="NCBI Taxonomy" id="1974594"/>
    <lineage>
        <taxon>Bacteria</taxon>
        <taxon>Candidatus Joergenseniibacteriota</taxon>
    </lineage>
</organism>
<dbReference type="PIRSF" id="PIRSF002161">
    <property type="entry name" value="Ribosomal_L5"/>
    <property type="match status" value="1"/>
</dbReference>
<sequence>MKDNLQENFSSKIEKVVVSIGVGKLRLQNQFEEKILPEITKETALLTGQKPTLRRAKKSIAGFKSRTGDIIGLQVTLRRRRLWDFLAKIIHIVLPRVKDFRGLDLKNIDSGGNLNIGFREQFVFPEINPEQSKVDFGLQITIIPALRKREEAIDLYRRIGIPLKK</sequence>
<feature type="domain" description="Large ribosomal subunit protein uL5 C-terminal" evidence="7">
    <location>
        <begin position="71"/>
        <end position="162"/>
    </location>
</feature>
<proteinExistence type="inferred from homology"/>
<dbReference type="InterPro" id="IPR002132">
    <property type="entry name" value="Ribosomal_uL5"/>
</dbReference>
<dbReference type="Pfam" id="PF00281">
    <property type="entry name" value="Ribosomal_L5"/>
    <property type="match status" value="1"/>
</dbReference>
<dbReference type="PANTHER" id="PTHR11994">
    <property type="entry name" value="60S RIBOSOMAL PROTEIN L11-RELATED"/>
    <property type="match status" value="1"/>
</dbReference>
<evidence type="ECO:0000256" key="2">
    <source>
        <dbReference type="ARBA" id="ARBA00022980"/>
    </source>
</evidence>
<dbReference type="Proteomes" id="UP000228867">
    <property type="component" value="Unassembled WGS sequence"/>
</dbReference>
<evidence type="ECO:0000256" key="5">
    <source>
        <dbReference type="RuleBase" id="RU003930"/>
    </source>
</evidence>
<dbReference type="GO" id="GO:0005840">
    <property type="term" value="C:ribosome"/>
    <property type="evidence" value="ECO:0007669"/>
    <property type="project" value="UniProtKB-KW"/>
</dbReference>
<dbReference type="GO" id="GO:0003735">
    <property type="term" value="F:structural constituent of ribosome"/>
    <property type="evidence" value="ECO:0007669"/>
    <property type="project" value="InterPro"/>
</dbReference>
<reference evidence="8 9" key="1">
    <citation type="submission" date="2017-09" db="EMBL/GenBank/DDBJ databases">
        <title>Depth-based differentiation of microbial function through sediment-hosted aquifers and enrichment of novel symbionts in the deep terrestrial subsurface.</title>
        <authorList>
            <person name="Probst A.J."/>
            <person name="Ladd B."/>
            <person name="Jarett J.K."/>
            <person name="Geller-Mcgrath D.E."/>
            <person name="Sieber C.M."/>
            <person name="Emerson J.B."/>
            <person name="Anantharaman K."/>
            <person name="Thomas B.C."/>
            <person name="Malmstrom R."/>
            <person name="Stieglmeier M."/>
            <person name="Klingl A."/>
            <person name="Woyke T."/>
            <person name="Ryan C.M."/>
            <person name="Banfield J.F."/>
        </authorList>
    </citation>
    <scope>NUCLEOTIDE SEQUENCE [LARGE SCALE GENOMIC DNA]</scope>
    <source>
        <strain evidence="8">CG11_big_fil_rev_8_21_14_0_20_38_23</strain>
    </source>
</reference>
<keyword evidence="3 5" id="KW-0687">Ribonucleoprotein</keyword>
<dbReference type="GO" id="GO:0006412">
    <property type="term" value="P:translation"/>
    <property type="evidence" value="ECO:0007669"/>
    <property type="project" value="InterPro"/>
</dbReference>
<evidence type="ECO:0000256" key="3">
    <source>
        <dbReference type="ARBA" id="ARBA00023274"/>
    </source>
</evidence>
<comment type="similarity">
    <text evidence="1 5">Belongs to the universal ribosomal protein uL5 family.</text>
</comment>
<dbReference type="InterPro" id="IPR022803">
    <property type="entry name" value="Ribosomal_uL5_dom_sf"/>
</dbReference>
<evidence type="ECO:0000256" key="4">
    <source>
        <dbReference type="ARBA" id="ARBA00035461"/>
    </source>
</evidence>
<feature type="domain" description="Large ribosomal subunit protein uL5 N-terminal" evidence="6">
    <location>
        <begin position="12"/>
        <end position="66"/>
    </location>
</feature>
<accession>A0A2H0NHJ2</accession>
<dbReference type="Pfam" id="PF00673">
    <property type="entry name" value="Ribosomal_L5_C"/>
    <property type="match status" value="1"/>
</dbReference>
<name>A0A2H0NHJ2_9BACT</name>
<comment type="caution">
    <text evidence="8">The sequence shown here is derived from an EMBL/GenBank/DDBJ whole genome shotgun (WGS) entry which is preliminary data.</text>
</comment>
<evidence type="ECO:0000313" key="9">
    <source>
        <dbReference type="Proteomes" id="UP000228867"/>
    </source>
</evidence>
<dbReference type="SUPFAM" id="SSF55282">
    <property type="entry name" value="RL5-like"/>
    <property type="match status" value="1"/>
</dbReference>
<evidence type="ECO:0000259" key="6">
    <source>
        <dbReference type="Pfam" id="PF00281"/>
    </source>
</evidence>
<gene>
    <name evidence="8" type="primary">rplE</name>
    <name evidence="8" type="ORF">COV54_00250</name>
</gene>
<dbReference type="AlphaFoldDB" id="A0A2H0NHJ2"/>
<evidence type="ECO:0000313" key="8">
    <source>
        <dbReference type="EMBL" id="PIR07586.1"/>
    </source>
</evidence>
<dbReference type="InterPro" id="IPR031309">
    <property type="entry name" value="Ribosomal_uL5_C"/>
</dbReference>
<dbReference type="Gene3D" id="3.30.1440.10">
    <property type="match status" value="1"/>
</dbReference>
<dbReference type="EMBL" id="PCWR01000007">
    <property type="protein sequence ID" value="PIR07586.1"/>
    <property type="molecule type" value="Genomic_DNA"/>
</dbReference>
<keyword evidence="2 5" id="KW-0689">Ribosomal protein</keyword>
<protein>
    <recommendedName>
        <fullName evidence="4">50S ribosomal protein L5</fullName>
    </recommendedName>
</protein>
<evidence type="ECO:0000256" key="1">
    <source>
        <dbReference type="ARBA" id="ARBA00008553"/>
    </source>
</evidence>
<evidence type="ECO:0000259" key="7">
    <source>
        <dbReference type="Pfam" id="PF00673"/>
    </source>
</evidence>
<dbReference type="InterPro" id="IPR031310">
    <property type="entry name" value="Ribosomal_uL5_N"/>
</dbReference>